<evidence type="ECO:0000259" key="1">
    <source>
        <dbReference type="Pfam" id="PF13460"/>
    </source>
</evidence>
<organism evidence="2 3">
    <name type="scientific">Dendronalium phyllosphericum CENA369</name>
    <dbReference type="NCBI Taxonomy" id="1725256"/>
    <lineage>
        <taxon>Bacteria</taxon>
        <taxon>Bacillati</taxon>
        <taxon>Cyanobacteriota</taxon>
        <taxon>Cyanophyceae</taxon>
        <taxon>Nostocales</taxon>
        <taxon>Nostocaceae</taxon>
        <taxon>Dendronalium</taxon>
        <taxon>Dendronalium phyllosphericum</taxon>
    </lineage>
</organism>
<dbReference type="CDD" id="cd05243">
    <property type="entry name" value="SDR_a5"/>
    <property type="match status" value="1"/>
</dbReference>
<accession>A0A8J7HY61</accession>
<dbReference type="RefSeq" id="WP_214431211.1">
    <property type="nucleotide sequence ID" value="NZ_CAWPUQ010000024.1"/>
</dbReference>
<protein>
    <submittedName>
        <fullName evidence="2">SDR family oxidoreductase</fullName>
    </submittedName>
</protein>
<evidence type="ECO:0000313" key="3">
    <source>
        <dbReference type="Proteomes" id="UP000662314"/>
    </source>
</evidence>
<dbReference type="InterPro" id="IPR036291">
    <property type="entry name" value="NAD(P)-bd_dom_sf"/>
</dbReference>
<dbReference type="PANTHER" id="PTHR15020">
    <property type="entry name" value="FLAVIN REDUCTASE-RELATED"/>
    <property type="match status" value="1"/>
</dbReference>
<dbReference type="InterPro" id="IPR016040">
    <property type="entry name" value="NAD(P)-bd_dom"/>
</dbReference>
<reference evidence="2 3" key="1">
    <citation type="journal article" date="2021" name="Int. J. Syst. Evol. Microbiol.">
        <title>Amazonocrinis nigriterrae gen. nov., sp. nov., Atlanticothrix silvestris gen. nov., sp. nov. and Dendronalium phyllosphericum gen. nov., sp. nov., nostocacean cyanobacteria from Brazilian environments.</title>
        <authorList>
            <person name="Alvarenga D.O."/>
            <person name="Andreote A.P.D."/>
            <person name="Branco L.H.Z."/>
            <person name="Delbaje E."/>
            <person name="Cruz R.B."/>
            <person name="Varani A.M."/>
            <person name="Fiore M.F."/>
        </authorList>
    </citation>
    <scope>NUCLEOTIDE SEQUENCE [LARGE SCALE GENOMIC DNA]</scope>
    <source>
        <strain evidence="2 3">CENA369</strain>
    </source>
</reference>
<dbReference type="EMBL" id="JAECZA010000012">
    <property type="protein sequence ID" value="MBH8572385.1"/>
    <property type="molecule type" value="Genomic_DNA"/>
</dbReference>
<proteinExistence type="predicted"/>
<dbReference type="AlphaFoldDB" id="A0A8J7HY61"/>
<dbReference type="SUPFAM" id="SSF51735">
    <property type="entry name" value="NAD(P)-binding Rossmann-fold domains"/>
    <property type="match status" value="1"/>
</dbReference>
<dbReference type="PANTHER" id="PTHR15020:SF50">
    <property type="entry name" value="UPF0659 PROTEIN YMR090W"/>
    <property type="match status" value="1"/>
</dbReference>
<sequence>MVEVRASDENLILVAGATGGVGQIVVGKLLEKNLKVRILTRNAVNAEKMFDNCVEIAVGDTSEPITLPAAMQDVTHIICCTGTTAFPSARWGFTPNPNLIEWAMIFLDPTYRDAKAKNTPAKVDAQGISNLVLAAPRNLKRFVFVSSSGVLRKDKFPFSILNAFGVLDAKQKGEEAIVSSGLPYTIIRPGRLIDGPYTSYDLNTLLKAKTGGKLNVVVGKGDTLIGDASRIDVAAACVESIFHPSTQRQVFELINKGTRPPVIDWEMLFSQRQ</sequence>
<dbReference type="Pfam" id="PF13460">
    <property type="entry name" value="NAD_binding_10"/>
    <property type="match status" value="1"/>
</dbReference>
<gene>
    <name evidence="2" type="ORF">I8752_04910</name>
</gene>
<keyword evidence="3" id="KW-1185">Reference proteome</keyword>
<comment type="caution">
    <text evidence="2">The sequence shown here is derived from an EMBL/GenBank/DDBJ whole genome shotgun (WGS) entry which is preliminary data.</text>
</comment>
<dbReference type="Gene3D" id="3.40.50.720">
    <property type="entry name" value="NAD(P)-binding Rossmann-like Domain"/>
    <property type="match status" value="1"/>
</dbReference>
<dbReference type="Proteomes" id="UP000662314">
    <property type="component" value="Unassembled WGS sequence"/>
</dbReference>
<feature type="domain" description="NAD(P)-binding" evidence="1">
    <location>
        <begin position="16"/>
        <end position="244"/>
    </location>
</feature>
<name>A0A8J7HY61_9NOST</name>
<evidence type="ECO:0000313" key="2">
    <source>
        <dbReference type="EMBL" id="MBH8572385.1"/>
    </source>
</evidence>